<dbReference type="InterPro" id="IPR002508">
    <property type="entry name" value="MurNAc-LAA_cat"/>
</dbReference>
<dbReference type="STRING" id="360107.CHAB381_1278"/>
<dbReference type="PANTHER" id="PTHR30404:SF0">
    <property type="entry name" value="N-ACETYLMURAMOYL-L-ALANINE AMIDASE AMIC"/>
    <property type="match status" value="1"/>
</dbReference>
<protein>
    <recommendedName>
        <fullName evidence="2">N-acetylmuramoyl-L-alanine amidase</fullName>
        <ecNumber evidence="2">3.5.1.28</ecNumber>
    </recommendedName>
</protein>
<feature type="compositionally biased region" description="Basic and acidic residues" evidence="4">
    <location>
        <begin position="140"/>
        <end position="154"/>
    </location>
</feature>
<dbReference type="KEGG" id="cha:CHAB381_1278"/>
<gene>
    <name evidence="6" type="ordered locus">CHAB381_1278</name>
</gene>
<dbReference type="Proteomes" id="UP000002407">
    <property type="component" value="Chromosome"/>
</dbReference>
<sequence length="427" mass="47723">MAKIVRILAILFLAVGLFGYDKFLDTFDDKFNKSSISVKRQMHNELKNVYLKISTSKDKGGRIEALKKLVSSSKALGYNSKSYENELQRLGINIPQNSVKIISQNKNRDDELKKIADAKPTSPDILNKNKKQKLVQKNTNKKDRQNIKIGKTETKISSNQKKSDIRTYTKKSNKKISPQDNKIDDETLAIAAPVVNTSNLKHSKGKIIVIDAGHGGKDPGATGNGLKEKNIVFSIACQTAEILKKRGYKVYLTRDKDVFWNLQSRTKFANRKHADMFISIHANAAPNKKAAASMQGVETFFLSPARSERSKRVATLENSGDLEDMNSFSKETFLNFLNREKIIASNKLAIDIQSYMLHSLRRSFSSKDGGVREAPFWVLVGAQMPAVLVEVGYITHPKEGKNLGNKTYQKLVAVGISDGVSAYFMKN</sequence>
<evidence type="ECO:0000259" key="5">
    <source>
        <dbReference type="SMART" id="SM00646"/>
    </source>
</evidence>
<evidence type="ECO:0000256" key="4">
    <source>
        <dbReference type="SAM" id="MobiDB-lite"/>
    </source>
</evidence>
<dbReference type="CDD" id="cd02696">
    <property type="entry name" value="MurNAc-LAA"/>
    <property type="match status" value="1"/>
</dbReference>
<keyword evidence="7" id="KW-1185">Reference proteome</keyword>
<feature type="domain" description="MurNAc-LAA" evidence="5">
    <location>
        <begin position="266"/>
        <end position="421"/>
    </location>
</feature>
<dbReference type="HOGENOM" id="CLU_014322_11_1_7"/>
<proteinExistence type="predicted"/>
<dbReference type="OrthoDB" id="9806267at2"/>
<evidence type="ECO:0000256" key="3">
    <source>
        <dbReference type="ARBA" id="ARBA00022801"/>
    </source>
</evidence>
<dbReference type="GO" id="GO:0009253">
    <property type="term" value="P:peptidoglycan catabolic process"/>
    <property type="evidence" value="ECO:0007669"/>
    <property type="project" value="InterPro"/>
</dbReference>
<evidence type="ECO:0000256" key="1">
    <source>
        <dbReference type="ARBA" id="ARBA00001561"/>
    </source>
</evidence>
<dbReference type="AlphaFoldDB" id="A7I2T8"/>
<keyword evidence="3" id="KW-0378">Hydrolase</keyword>
<dbReference type="EMBL" id="CP000776">
    <property type="protein sequence ID" value="ABS52416.1"/>
    <property type="molecule type" value="Genomic_DNA"/>
</dbReference>
<dbReference type="GO" id="GO:0030288">
    <property type="term" value="C:outer membrane-bounded periplasmic space"/>
    <property type="evidence" value="ECO:0007669"/>
    <property type="project" value="TreeGrafter"/>
</dbReference>
<dbReference type="SMART" id="SM00646">
    <property type="entry name" value="Ami_3"/>
    <property type="match status" value="1"/>
</dbReference>
<dbReference type="RefSeq" id="WP_012109130.1">
    <property type="nucleotide sequence ID" value="NC_009714.1"/>
</dbReference>
<dbReference type="FunFam" id="3.40.630.40:FF:000005">
    <property type="entry name" value="N-acetylmuramoyl-L-alanine amidase (AmiA)"/>
    <property type="match status" value="1"/>
</dbReference>
<reference evidence="7" key="1">
    <citation type="submission" date="2007-07" db="EMBL/GenBank/DDBJ databases">
        <title>Complete genome sequence of Campylobacter hominis ATCC BAA-381, a commensal isolated from the human gastrointestinal tract.</title>
        <authorList>
            <person name="Fouts D.E."/>
            <person name="Mongodin E.F."/>
            <person name="Puiu D."/>
            <person name="Sebastian Y."/>
            <person name="Miller W.G."/>
            <person name="Mandrell R.E."/>
            <person name="Nelson K.E."/>
        </authorList>
    </citation>
    <scope>NUCLEOTIDE SEQUENCE [LARGE SCALE GENOMIC DNA]</scope>
    <source>
        <strain evidence="7">ATCC BAA-381 / LMG 19568 / NCTC 13146 / CH001A</strain>
    </source>
</reference>
<organism evidence="6 7">
    <name type="scientific">Campylobacter hominis (strain ATCC BAA-381 / DSM 21671 / CCUG 45161 / LMG 19568 / NCTC 13146 / CH001A)</name>
    <dbReference type="NCBI Taxonomy" id="360107"/>
    <lineage>
        <taxon>Bacteria</taxon>
        <taxon>Pseudomonadati</taxon>
        <taxon>Campylobacterota</taxon>
        <taxon>Epsilonproteobacteria</taxon>
        <taxon>Campylobacterales</taxon>
        <taxon>Campylobacteraceae</taxon>
        <taxon>Campylobacter</taxon>
    </lineage>
</organism>
<dbReference type="EC" id="3.5.1.28" evidence="2"/>
<dbReference type="Pfam" id="PF01520">
    <property type="entry name" value="Amidase_3"/>
    <property type="match status" value="1"/>
</dbReference>
<dbReference type="GO" id="GO:0008745">
    <property type="term" value="F:N-acetylmuramoyl-L-alanine amidase activity"/>
    <property type="evidence" value="ECO:0007669"/>
    <property type="project" value="UniProtKB-EC"/>
</dbReference>
<dbReference type="PANTHER" id="PTHR30404">
    <property type="entry name" value="N-ACETYLMURAMOYL-L-ALANINE AMIDASE"/>
    <property type="match status" value="1"/>
</dbReference>
<evidence type="ECO:0000313" key="6">
    <source>
        <dbReference type="EMBL" id="ABS52416.1"/>
    </source>
</evidence>
<evidence type="ECO:0000256" key="2">
    <source>
        <dbReference type="ARBA" id="ARBA00011901"/>
    </source>
</evidence>
<dbReference type="InterPro" id="IPR050695">
    <property type="entry name" value="N-acetylmuramoyl_amidase_3"/>
</dbReference>
<evidence type="ECO:0000313" key="7">
    <source>
        <dbReference type="Proteomes" id="UP000002407"/>
    </source>
</evidence>
<dbReference type="Gene3D" id="3.40.630.40">
    <property type="entry name" value="Zn-dependent exopeptidases"/>
    <property type="match status" value="1"/>
</dbReference>
<feature type="region of interest" description="Disordered" evidence="4">
    <location>
        <begin position="120"/>
        <end position="179"/>
    </location>
</feature>
<comment type="catalytic activity">
    <reaction evidence="1">
        <text>Hydrolyzes the link between N-acetylmuramoyl residues and L-amino acid residues in certain cell-wall glycopeptides.</text>
        <dbReference type="EC" id="3.5.1.28"/>
    </reaction>
</comment>
<name>A7I2T8_CAMHC</name>
<dbReference type="SUPFAM" id="SSF53187">
    <property type="entry name" value="Zn-dependent exopeptidases"/>
    <property type="match status" value="1"/>
</dbReference>
<dbReference type="eggNOG" id="COG0860">
    <property type="taxonomic scope" value="Bacteria"/>
</dbReference>
<accession>A7I2T8</accession>